<dbReference type="PANTHER" id="PTHR30273">
    <property type="entry name" value="PERIPLASMIC SIGNAL SENSOR AND SIGMA FACTOR ACTIVATOR FECR-RELATED"/>
    <property type="match status" value="1"/>
</dbReference>
<keyword evidence="1" id="KW-0812">Transmembrane</keyword>
<evidence type="ECO:0000313" key="4">
    <source>
        <dbReference type="EMBL" id="PWD99124.1"/>
    </source>
</evidence>
<protein>
    <submittedName>
        <fullName evidence="4">Iron dicitrate transport regulator FecR</fullName>
    </submittedName>
</protein>
<dbReference type="Pfam" id="PF16344">
    <property type="entry name" value="FecR_C"/>
    <property type="match status" value="1"/>
</dbReference>
<dbReference type="Proteomes" id="UP000244956">
    <property type="component" value="Unassembled WGS sequence"/>
</dbReference>
<dbReference type="OrthoDB" id="1096949at2"/>
<accession>A0A2U2B7V3</accession>
<dbReference type="InterPro" id="IPR012373">
    <property type="entry name" value="Ferrdict_sens_TM"/>
</dbReference>
<dbReference type="Gene3D" id="3.55.50.30">
    <property type="match status" value="1"/>
</dbReference>
<evidence type="ECO:0000259" key="3">
    <source>
        <dbReference type="Pfam" id="PF16344"/>
    </source>
</evidence>
<keyword evidence="5" id="KW-1185">Reference proteome</keyword>
<organism evidence="4 5">
    <name type="scientific">Marinilabilia rubra</name>
    <dbReference type="NCBI Taxonomy" id="2162893"/>
    <lineage>
        <taxon>Bacteria</taxon>
        <taxon>Pseudomonadati</taxon>
        <taxon>Bacteroidota</taxon>
        <taxon>Bacteroidia</taxon>
        <taxon>Marinilabiliales</taxon>
        <taxon>Marinilabiliaceae</taxon>
        <taxon>Marinilabilia</taxon>
    </lineage>
</organism>
<dbReference type="Pfam" id="PF04773">
    <property type="entry name" value="FecR"/>
    <property type="match status" value="1"/>
</dbReference>
<keyword evidence="1" id="KW-1133">Transmembrane helix</keyword>
<dbReference type="GO" id="GO:0016989">
    <property type="term" value="F:sigma factor antagonist activity"/>
    <property type="evidence" value="ECO:0007669"/>
    <property type="project" value="TreeGrafter"/>
</dbReference>
<feature type="domain" description="Protein FecR C-terminal" evidence="3">
    <location>
        <begin position="220"/>
        <end position="286"/>
    </location>
</feature>
<comment type="caution">
    <text evidence="4">The sequence shown here is derived from an EMBL/GenBank/DDBJ whole genome shotgun (WGS) entry which is preliminary data.</text>
</comment>
<evidence type="ECO:0000313" key="5">
    <source>
        <dbReference type="Proteomes" id="UP000244956"/>
    </source>
</evidence>
<proteinExistence type="predicted"/>
<keyword evidence="1" id="KW-0472">Membrane</keyword>
<dbReference type="PANTHER" id="PTHR30273:SF2">
    <property type="entry name" value="PROTEIN FECR"/>
    <property type="match status" value="1"/>
</dbReference>
<dbReference type="InterPro" id="IPR032508">
    <property type="entry name" value="FecR_C"/>
</dbReference>
<name>A0A2U2B7V3_9BACT</name>
<evidence type="ECO:0000256" key="1">
    <source>
        <dbReference type="SAM" id="Phobius"/>
    </source>
</evidence>
<dbReference type="EMBL" id="QEWP01000009">
    <property type="protein sequence ID" value="PWD99124.1"/>
    <property type="molecule type" value="Genomic_DNA"/>
</dbReference>
<gene>
    <name evidence="4" type="ORF">DDZ16_12680</name>
</gene>
<feature type="transmembrane region" description="Helical" evidence="1">
    <location>
        <begin position="60"/>
        <end position="81"/>
    </location>
</feature>
<dbReference type="AlphaFoldDB" id="A0A2U2B7V3"/>
<dbReference type="Gene3D" id="2.60.120.1440">
    <property type="match status" value="1"/>
</dbReference>
<feature type="domain" description="FecR protein" evidence="2">
    <location>
        <begin position="90"/>
        <end position="175"/>
    </location>
</feature>
<evidence type="ECO:0000259" key="2">
    <source>
        <dbReference type="Pfam" id="PF04773"/>
    </source>
</evidence>
<reference evidence="4 5" key="1">
    <citation type="submission" date="2018-05" db="EMBL/GenBank/DDBJ databases">
        <title>Marinilabilia rubrum sp. nov., isolated from saltern sediment.</title>
        <authorList>
            <person name="Zhang R."/>
        </authorList>
    </citation>
    <scope>NUCLEOTIDE SEQUENCE [LARGE SCALE GENOMIC DNA]</scope>
    <source>
        <strain evidence="4 5">WTE16</strain>
    </source>
</reference>
<dbReference type="RefSeq" id="WP_109264863.1">
    <property type="nucleotide sequence ID" value="NZ_QEWP01000009.1"/>
</dbReference>
<sequence length="291" mass="32912">MQRKESHIDKKLDENLNRLPDLNLDFEKSKDEVWAVLSKSIEASGTESSGSLVEMFPGRIWMIAAAAVIVVLGTGLFMRLYTTEVIAPLGEHVLAQLPDGSEVKLNAGSSISYKPFWWPFNRETHLEGEAFFEVKKGEEFEVNSQAGRTIVLGTSFNIYARENQYKVTCFTGKVRVVARQSGHVLEIIPNEQAALNRDGSLRLSKLKNPEEAASWLNDMFVFTGTPLNEVFDEIERQYNIAISEEADLDYLYTGNFSRNQTVEQVLKMVCKPYGLQFRNSGQEFVIVKVQK</sequence>
<dbReference type="InterPro" id="IPR006860">
    <property type="entry name" value="FecR"/>
</dbReference>